<sequence>MGDAFDRVRVLWPDHLGLARGKYVPAILAEKGTHHCTGTWSLGYDRTMTPRTVGSYWDEGLPDFDAVYDMAELRPSWEEGTRVVVADVMRHGEPVSVAPRAALRRAVAEWRGLGLEPQVGMEFEAYVFEPGRGRGWRPAV</sequence>
<organism evidence="1">
    <name type="scientific">mine drainage metagenome</name>
    <dbReference type="NCBI Taxonomy" id="410659"/>
    <lineage>
        <taxon>unclassified sequences</taxon>
        <taxon>metagenomes</taxon>
        <taxon>ecological metagenomes</taxon>
    </lineage>
</organism>
<comment type="caution">
    <text evidence="1">The sequence shown here is derived from an EMBL/GenBank/DDBJ whole genome shotgun (WGS) entry which is preliminary data.</text>
</comment>
<protein>
    <submittedName>
        <fullName evidence="1">Glutamate--ammonia ligase</fullName>
    </submittedName>
</protein>
<evidence type="ECO:0000313" key="1">
    <source>
        <dbReference type="EMBL" id="EQD49066.1"/>
    </source>
</evidence>
<dbReference type="AlphaFoldDB" id="T0ZL70"/>
<accession>T0ZL70</accession>
<keyword evidence="1" id="KW-0436">Ligase</keyword>
<proteinExistence type="predicted"/>
<reference evidence="1" key="2">
    <citation type="journal article" date="2014" name="ISME J.">
        <title>Microbial stratification in low pH oxic and suboxic macroscopic growths along an acid mine drainage.</title>
        <authorList>
            <person name="Mendez-Garcia C."/>
            <person name="Mesa V."/>
            <person name="Sprenger R.R."/>
            <person name="Richter M."/>
            <person name="Diez M.S."/>
            <person name="Solano J."/>
            <person name="Bargiela R."/>
            <person name="Golyshina O.V."/>
            <person name="Manteca A."/>
            <person name="Ramos J.L."/>
            <person name="Gallego J.R."/>
            <person name="Llorente I."/>
            <person name="Martins Dos Santos V.A."/>
            <person name="Jensen O.N."/>
            <person name="Pelaez A.I."/>
            <person name="Sanchez J."/>
            <person name="Ferrer M."/>
        </authorList>
    </citation>
    <scope>NUCLEOTIDE SEQUENCE</scope>
</reference>
<dbReference type="GO" id="GO:0016874">
    <property type="term" value="F:ligase activity"/>
    <property type="evidence" value="ECO:0007669"/>
    <property type="project" value="UniProtKB-KW"/>
</dbReference>
<gene>
    <name evidence="1" type="ORF">B1B_11804</name>
</gene>
<dbReference type="EMBL" id="AUZY01007703">
    <property type="protein sequence ID" value="EQD49066.1"/>
    <property type="molecule type" value="Genomic_DNA"/>
</dbReference>
<feature type="non-terminal residue" evidence="1">
    <location>
        <position position="140"/>
    </location>
</feature>
<reference evidence="1" key="1">
    <citation type="submission" date="2013-08" db="EMBL/GenBank/DDBJ databases">
        <authorList>
            <person name="Mendez C."/>
            <person name="Richter M."/>
            <person name="Ferrer M."/>
            <person name="Sanchez J."/>
        </authorList>
    </citation>
    <scope>NUCLEOTIDE SEQUENCE</scope>
</reference>
<name>T0ZL70_9ZZZZ</name>